<dbReference type="STRING" id="290340.AAur_2335"/>
<dbReference type="Proteomes" id="UP000000637">
    <property type="component" value="Chromosome"/>
</dbReference>
<dbReference type="AlphaFoldDB" id="A1R760"/>
<dbReference type="SUPFAM" id="SSF103025">
    <property type="entry name" value="Folate-binding domain"/>
    <property type="match status" value="1"/>
</dbReference>
<dbReference type="EMBL" id="CP000474">
    <property type="protein sequence ID" value="ABM09821.1"/>
    <property type="molecule type" value="Genomic_DNA"/>
</dbReference>
<evidence type="ECO:0000313" key="3">
    <source>
        <dbReference type="Proteomes" id="UP000000637"/>
    </source>
</evidence>
<accession>A1R760</accession>
<dbReference type="GO" id="GO:0008168">
    <property type="term" value="F:methyltransferase activity"/>
    <property type="evidence" value="ECO:0007669"/>
    <property type="project" value="UniProtKB-KW"/>
</dbReference>
<keyword evidence="3" id="KW-1185">Reference proteome</keyword>
<dbReference type="PANTHER" id="PTHR43757:SF2">
    <property type="entry name" value="AMINOMETHYLTRANSFERASE, MITOCHONDRIAL"/>
    <property type="match status" value="1"/>
</dbReference>
<name>A1R760_PAEAT</name>
<dbReference type="Pfam" id="PF01571">
    <property type="entry name" value="GCV_T"/>
    <property type="match status" value="1"/>
</dbReference>
<protein>
    <submittedName>
        <fullName evidence="2">Aminomethyltransferase (Glycine cleavage system Tprotein)</fullName>
    </submittedName>
</protein>
<dbReference type="HOGENOM" id="CLU_831200_0_0_11"/>
<dbReference type="InterPro" id="IPR028896">
    <property type="entry name" value="GcvT/YgfZ/DmdA"/>
</dbReference>
<organism evidence="2 3">
    <name type="scientific">Paenarthrobacter aurescens (strain TC1)</name>
    <dbReference type="NCBI Taxonomy" id="290340"/>
    <lineage>
        <taxon>Bacteria</taxon>
        <taxon>Bacillati</taxon>
        <taxon>Actinomycetota</taxon>
        <taxon>Actinomycetes</taxon>
        <taxon>Micrococcales</taxon>
        <taxon>Micrococcaceae</taxon>
        <taxon>Paenarthrobacter</taxon>
    </lineage>
</organism>
<dbReference type="GO" id="GO:0032259">
    <property type="term" value="P:methylation"/>
    <property type="evidence" value="ECO:0007669"/>
    <property type="project" value="UniProtKB-KW"/>
</dbReference>
<dbReference type="eggNOG" id="COG0404">
    <property type="taxonomic scope" value="Bacteria"/>
</dbReference>
<dbReference type="OrthoDB" id="2055370at2"/>
<dbReference type="RefSeq" id="WP_011775016.1">
    <property type="nucleotide sequence ID" value="NC_008711.1"/>
</dbReference>
<dbReference type="GO" id="GO:0005829">
    <property type="term" value="C:cytosol"/>
    <property type="evidence" value="ECO:0007669"/>
    <property type="project" value="TreeGrafter"/>
</dbReference>
<evidence type="ECO:0000313" key="2">
    <source>
        <dbReference type="EMBL" id="ABM09821.1"/>
    </source>
</evidence>
<sequence>MTAITDYEAIRSTAAVYPTGEFVLEIAGEQRAELVSFLLAKRTEFAQPGSVVESLVLREDASVAGHVAAYVEEERVLLIADQPIDVDITIIAKQRGLESVRVTDLSDSTAVVAVEGPVAWKIVQNFADEEIAGVLLGESCTATLPVSAQPATIIRTGTTAEYGYLVLAPNTDRGTLLEFLLTTATEFGGQRVGTEALQRAQAEVSHPLYPEQFDGLTVREAAALWMLSADRDDEFLGSDQLNKETAVRSLVAVNAVTSIPAAGTSVTSGDTEVGRIHHVLPSAGQPQGFALALLNAPFNVPGLELLADGVTLTTISRPSVDPVSWTEPIG</sequence>
<dbReference type="PIRSF" id="PIRSF006487">
    <property type="entry name" value="GcvT"/>
    <property type="match status" value="1"/>
</dbReference>
<gene>
    <name evidence="2" type="ordered locus">AAur_2335</name>
</gene>
<dbReference type="KEGG" id="aau:AAur_2335"/>
<evidence type="ECO:0000259" key="1">
    <source>
        <dbReference type="Pfam" id="PF01571"/>
    </source>
</evidence>
<feature type="domain" description="GCVT N-terminal" evidence="1">
    <location>
        <begin position="6"/>
        <end position="216"/>
    </location>
</feature>
<dbReference type="PANTHER" id="PTHR43757">
    <property type="entry name" value="AMINOMETHYLTRANSFERASE"/>
    <property type="match status" value="1"/>
</dbReference>
<proteinExistence type="predicted"/>
<reference evidence="2 3" key="1">
    <citation type="journal article" date="2006" name="PLoS Genet.">
        <title>Secrets of soil survival revealed by the genome sequence of Arthrobacter aurescens TC1.</title>
        <authorList>
            <person name="Mongodin E.F."/>
            <person name="Shapir N."/>
            <person name="Daugherty S.C."/>
            <person name="DeBoy R.T."/>
            <person name="Emerson J.B."/>
            <person name="Shvartzbeyn A."/>
            <person name="Radune D."/>
            <person name="Vamathevan J."/>
            <person name="Riggs F."/>
            <person name="Grinberg V."/>
            <person name="Khouri H."/>
            <person name="Wackett L.P."/>
            <person name="Nelson K.E."/>
            <person name="Sadowsky M.J."/>
        </authorList>
    </citation>
    <scope>NUCLEOTIDE SEQUENCE [LARGE SCALE GENOMIC DNA]</scope>
    <source>
        <strain evidence="2 3">TC1</strain>
    </source>
</reference>
<dbReference type="InterPro" id="IPR006222">
    <property type="entry name" value="GCVT_N"/>
</dbReference>
<dbReference type="Gene3D" id="3.30.1360.120">
    <property type="entry name" value="Probable tRNA modification gtpase trme, domain 1"/>
    <property type="match status" value="1"/>
</dbReference>
<dbReference type="InterPro" id="IPR027266">
    <property type="entry name" value="TrmE/GcvT-like"/>
</dbReference>